<feature type="coiled-coil region" evidence="1">
    <location>
        <begin position="16"/>
        <end position="50"/>
    </location>
</feature>
<keyword evidence="1" id="KW-0175">Coiled coil</keyword>
<gene>
    <name evidence="2" type="ORF">Tci_905077</name>
</gene>
<organism evidence="2">
    <name type="scientific">Tanacetum cinerariifolium</name>
    <name type="common">Dalmatian daisy</name>
    <name type="synonym">Chrysanthemum cinerariifolium</name>
    <dbReference type="NCBI Taxonomy" id="118510"/>
    <lineage>
        <taxon>Eukaryota</taxon>
        <taxon>Viridiplantae</taxon>
        <taxon>Streptophyta</taxon>
        <taxon>Embryophyta</taxon>
        <taxon>Tracheophyta</taxon>
        <taxon>Spermatophyta</taxon>
        <taxon>Magnoliopsida</taxon>
        <taxon>eudicotyledons</taxon>
        <taxon>Gunneridae</taxon>
        <taxon>Pentapetalae</taxon>
        <taxon>asterids</taxon>
        <taxon>campanulids</taxon>
        <taxon>Asterales</taxon>
        <taxon>Asteraceae</taxon>
        <taxon>Asteroideae</taxon>
        <taxon>Anthemideae</taxon>
        <taxon>Anthemidinae</taxon>
        <taxon>Tanacetum</taxon>
    </lineage>
</organism>
<evidence type="ECO:0000256" key="1">
    <source>
        <dbReference type="SAM" id="Coils"/>
    </source>
</evidence>
<evidence type="ECO:0000313" key="2">
    <source>
        <dbReference type="EMBL" id="GFD33108.1"/>
    </source>
</evidence>
<sequence>TCTALSRRVEHLELDKNVEALEITKLKRRVKKLEMRNKVKVLKLRRLQKEDEFEPPEVQEIVDVVTTTKIITKVVTAANETITAASTTITTAEA</sequence>
<reference evidence="2" key="1">
    <citation type="journal article" date="2019" name="Sci. Rep.">
        <title>Draft genome of Tanacetum cinerariifolium, the natural source of mosquito coil.</title>
        <authorList>
            <person name="Yamashiro T."/>
            <person name="Shiraishi A."/>
            <person name="Satake H."/>
            <person name="Nakayama K."/>
        </authorList>
    </citation>
    <scope>NUCLEOTIDE SEQUENCE</scope>
</reference>
<proteinExistence type="predicted"/>
<accession>A0A699VI82</accession>
<dbReference type="AlphaFoldDB" id="A0A699VI82"/>
<dbReference type="EMBL" id="BKCJ011431612">
    <property type="protein sequence ID" value="GFD33108.1"/>
    <property type="molecule type" value="Genomic_DNA"/>
</dbReference>
<comment type="caution">
    <text evidence="2">The sequence shown here is derived from an EMBL/GenBank/DDBJ whole genome shotgun (WGS) entry which is preliminary data.</text>
</comment>
<feature type="non-terminal residue" evidence="2">
    <location>
        <position position="1"/>
    </location>
</feature>
<name>A0A699VI82_TANCI</name>
<protein>
    <submittedName>
        <fullName evidence="2">Uncharacterized protein</fullName>
    </submittedName>
</protein>